<proteinExistence type="predicted"/>
<dbReference type="RefSeq" id="WP_390470543.1">
    <property type="nucleotide sequence ID" value="NZ_BAABXL010000001.1"/>
</dbReference>
<evidence type="ECO:0000313" key="5">
    <source>
        <dbReference type="Proteomes" id="UP001600894"/>
    </source>
</evidence>
<gene>
    <name evidence="4" type="ORF">F130042H8_28750</name>
</gene>
<sequence>MKQPHIIFICADQLRYDVLGKGFTPHIDALSRESFCFDNAYCASPLCVPARGSMFTGMCPNTTGSLINPWEAADAWAGYVKKDIKNLYEIMEEHGWDCIHSGKQHLFTEGTPLEQRPNSKTRWMTTEKTYKAYLKDHKKPMPGGTDFRSPVPEILSRKKTIFTTCSNANTGLYEPGEDFYFDSYFARAAVKGLQERDTSKPVFLSAMFLAPHPPLQIPDPWFSRYRPEEVSLPENVGNWYPHQSPLQLYNVTGALGTHYTKAEWAESWRTYLGLVSLLDHCVGQLIDELKQQNIYNDCLILFTSDHGEMLGSHRLFQKMCMYQESAKVPLLMRLPDHPLKKQASITDNVSHIDLLPTLCGYLGLEPDLKTEGRSLLPLFEENGSLTPRPVFIQYDGNSCLSGCQRCVVDGHLKLIVDSFQNEIFFELYNKTEDPQETRNLLFENGYIHEGRRLFELLLEHMAATSDPFICDPGAYEAFLHILS</sequence>
<keyword evidence="5" id="KW-1185">Reference proteome</keyword>
<dbReference type="InterPro" id="IPR000917">
    <property type="entry name" value="Sulfatase_N"/>
</dbReference>
<dbReference type="Pfam" id="PF00884">
    <property type="entry name" value="Sulfatase"/>
    <property type="match status" value="1"/>
</dbReference>
<dbReference type="InterPro" id="IPR017850">
    <property type="entry name" value="Alkaline_phosphatase_core_sf"/>
</dbReference>
<name>A0ABQ0B0K6_9FIRM</name>
<dbReference type="PANTHER" id="PTHR45953">
    <property type="entry name" value="IDURONATE 2-SULFATASE"/>
    <property type="match status" value="1"/>
</dbReference>
<dbReference type="EMBL" id="BAABXL010000001">
    <property type="protein sequence ID" value="GAA6269815.1"/>
    <property type="molecule type" value="Genomic_DNA"/>
</dbReference>
<evidence type="ECO:0000256" key="1">
    <source>
        <dbReference type="ARBA" id="ARBA00022723"/>
    </source>
</evidence>
<evidence type="ECO:0000259" key="3">
    <source>
        <dbReference type="Pfam" id="PF00884"/>
    </source>
</evidence>
<reference evidence="4 5" key="1">
    <citation type="submission" date="2024-04" db="EMBL/GenBank/DDBJ databases">
        <title>Defined microbial consortia suppress multidrug-resistant proinflammatory Enterobacteriaceae via ecological control.</title>
        <authorList>
            <person name="Furuichi M."/>
            <person name="Kawaguchi T."/>
            <person name="Pust M."/>
            <person name="Yasuma K."/>
            <person name="Plichta D."/>
            <person name="Hasegawa N."/>
            <person name="Ohya T."/>
            <person name="Bhattarai S."/>
            <person name="Sasajima S."/>
            <person name="Aoto Y."/>
            <person name="Tuganbaev T."/>
            <person name="Yaginuma M."/>
            <person name="Ueda M."/>
            <person name="Okahashi N."/>
            <person name="Amafuji K."/>
            <person name="Kiridooshi Y."/>
            <person name="Sugita K."/>
            <person name="Strazar M."/>
            <person name="Skelly A."/>
            <person name="Suda W."/>
            <person name="Hattori M."/>
            <person name="Nakamoto N."/>
            <person name="Caballero S."/>
            <person name="Norman J."/>
            <person name="Olle B."/>
            <person name="Tanoue T."/>
            <person name="Arita M."/>
            <person name="Bucci V."/>
            <person name="Atarashi K."/>
            <person name="Xavier R."/>
            <person name="Honda K."/>
        </authorList>
    </citation>
    <scope>NUCLEOTIDE SEQUENCE [LARGE SCALE GENOMIC DNA]</scope>
    <source>
        <strain evidence="5">f13</strain>
    </source>
</reference>
<keyword evidence="2" id="KW-0378">Hydrolase</keyword>
<dbReference type="SUPFAM" id="SSF53649">
    <property type="entry name" value="Alkaline phosphatase-like"/>
    <property type="match status" value="1"/>
</dbReference>
<keyword evidence="1" id="KW-0479">Metal-binding</keyword>
<dbReference type="Proteomes" id="UP001600894">
    <property type="component" value="Unassembled WGS sequence"/>
</dbReference>
<comment type="caution">
    <text evidence="4">The sequence shown here is derived from an EMBL/GenBank/DDBJ whole genome shotgun (WGS) entry which is preliminary data.</text>
</comment>
<dbReference type="Gene3D" id="3.40.720.10">
    <property type="entry name" value="Alkaline Phosphatase, subunit A"/>
    <property type="match status" value="1"/>
</dbReference>
<organism evidence="4 5">
    <name type="scientific">Enterocloster alcoholdehydrogenati</name>
    <dbReference type="NCBI Taxonomy" id="2547410"/>
    <lineage>
        <taxon>Bacteria</taxon>
        <taxon>Bacillati</taxon>
        <taxon>Bacillota</taxon>
        <taxon>Clostridia</taxon>
        <taxon>Lachnospirales</taxon>
        <taxon>Lachnospiraceae</taxon>
        <taxon>Enterocloster</taxon>
    </lineage>
</organism>
<evidence type="ECO:0000256" key="2">
    <source>
        <dbReference type="ARBA" id="ARBA00022801"/>
    </source>
</evidence>
<dbReference type="PANTHER" id="PTHR45953:SF1">
    <property type="entry name" value="IDURONATE 2-SULFATASE"/>
    <property type="match status" value="1"/>
</dbReference>
<protein>
    <submittedName>
        <fullName evidence="4">Sulfatase-like hydrolase/transferase</fullName>
    </submittedName>
</protein>
<feature type="domain" description="Sulfatase N-terminal" evidence="3">
    <location>
        <begin position="4"/>
        <end position="363"/>
    </location>
</feature>
<accession>A0ABQ0B0K6</accession>
<evidence type="ECO:0000313" key="4">
    <source>
        <dbReference type="EMBL" id="GAA6269815.1"/>
    </source>
</evidence>